<accession>A0A2V3UJ01</accession>
<feature type="transmembrane region" description="Helical" evidence="7">
    <location>
        <begin position="362"/>
        <end position="382"/>
    </location>
</feature>
<dbReference type="PROSITE" id="PS50850">
    <property type="entry name" value="MFS"/>
    <property type="match status" value="1"/>
</dbReference>
<gene>
    <name evidence="8" type="ORF">C7450_101909</name>
</gene>
<dbReference type="InterPro" id="IPR036259">
    <property type="entry name" value="MFS_trans_sf"/>
</dbReference>
<feature type="transmembrane region" description="Helical" evidence="7">
    <location>
        <begin position="294"/>
        <end position="317"/>
    </location>
</feature>
<dbReference type="CDD" id="cd17325">
    <property type="entry name" value="MFS_MdtG_SLC18_like"/>
    <property type="match status" value="1"/>
</dbReference>
<protein>
    <submittedName>
        <fullName evidence="8">Putative MFS family arabinose efflux permease</fullName>
    </submittedName>
</protein>
<dbReference type="InterPro" id="IPR050171">
    <property type="entry name" value="MFS_Transporters"/>
</dbReference>
<keyword evidence="6 7" id="KW-0472">Membrane</keyword>
<dbReference type="GO" id="GO:0022857">
    <property type="term" value="F:transmembrane transporter activity"/>
    <property type="evidence" value="ECO:0007669"/>
    <property type="project" value="InterPro"/>
</dbReference>
<reference evidence="8 9" key="1">
    <citation type="submission" date="2018-05" db="EMBL/GenBank/DDBJ databases">
        <title>Genomic Encyclopedia of Type Strains, Phase IV (KMG-IV): sequencing the most valuable type-strain genomes for metagenomic binning, comparative biology and taxonomic classification.</title>
        <authorList>
            <person name="Goeker M."/>
        </authorList>
    </citation>
    <scope>NUCLEOTIDE SEQUENCE [LARGE SCALE GENOMIC DNA]</scope>
    <source>
        <strain evidence="8 9">DSM 6462</strain>
    </source>
</reference>
<keyword evidence="9" id="KW-1185">Reference proteome</keyword>
<evidence type="ECO:0000256" key="2">
    <source>
        <dbReference type="ARBA" id="ARBA00022448"/>
    </source>
</evidence>
<evidence type="ECO:0000313" key="8">
    <source>
        <dbReference type="EMBL" id="PXW65146.1"/>
    </source>
</evidence>
<dbReference type="PRINTS" id="PR01035">
    <property type="entry name" value="TCRTETA"/>
</dbReference>
<dbReference type="EMBL" id="QJJK01000001">
    <property type="protein sequence ID" value="PXW65146.1"/>
    <property type="molecule type" value="Genomic_DNA"/>
</dbReference>
<evidence type="ECO:0000256" key="5">
    <source>
        <dbReference type="ARBA" id="ARBA00022989"/>
    </source>
</evidence>
<dbReference type="GO" id="GO:0005886">
    <property type="term" value="C:plasma membrane"/>
    <property type="evidence" value="ECO:0007669"/>
    <property type="project" value="UniProtKB-SubCell"/>
</dbReference>
<dbReference type="InterPro" id="IPR001958">
    <property type="entry name" value="Tet-R_TetA/multi-R_MdtG-like"/>
</dbReference>
<dbReference type="Pfam" id="PF07690">
    <property type="entry name" value="MFS_1"/>
    <property type="match status" value="1"/>
</dbReference>
<feature type="transmembrane region" description="Helical" evidence="7">
    <location>
        <begin position="338"/>
        <end position="356"/>
    </location>
</feature>
<feature type="transmembrane region" description="Helical" evidence="7">
    <location>
        <begin position="64"/>
        <end position="82"/>
    </location>
</feature>
<keyword evidence="3" id="KW-1003">Cell membrane</keyword>
<feature type="transmembrane region" description="Helical" evidence="7">
    <location>
        <begin position="88"/>
        <end position="111"/>
    </location>
</feature>
<feature type="transmembrane region" description="Helical" evidence="7">
    <location>
        <begin position="35"/>
        <end position="57"/>
    </location>
</feature>
<sequence length="388" mass="39142">MPLLSIPFCVMTGTGMMFPLLAVMAERDGSGQAGAGILLTSFAAARLASNMPAGVAADRYGRTVVMRAGLLILALGSFGAYWALGLLASALCILLLGAGSSIALTAALAALTDRSAAGTRGLMMSRYQTAVLIGISLGPVTGGLLSTRFGVASPFLLQGVMASLALALALAYAADRPQVQAPPHAAPAPGRSGSVLTQFLSLGFAVLGVLTFTLYMTRTATSWQIVPIIARDAFGMSFETVGLLLTAGALANLVIQPFIGPFIDRLGAAPSILLGSVTVTVAFVLISIESDVRFLWAGVVLSGAASGILAPSLNSFAVDLSKGGYGATLGALRTAGDAGLVLGPLVLGPMLALFGLSHQVGLIASAVTMAASTLLFIAVHGGRLGRPG</sequence>
<feature type="transmembrane region" description="Helical" evidence="7">
    <location>
        <begin position="155"/>
        <end position="174"/>
    </location>
</feature>
<evidence type="ECO:0000313" key="9">
    <source>
        <dbReference type="Proteomes" id="UP000248021"/>
    </source>
</evidence>
<dbReference type="AlphaFoldDB" id="A0A2V3UJ01"/>
<dbReference type="PANTHER" id="PTHR23517">
    <property type="entry name" value="RESISTANCE PROTEIN MDTM, PUTATIVE-RELATED-RELATED"/>
    <property type="match status" value="1"/>
</dbReference>
<dbReference type="SUPFAM" id="SSF103473">
    <property type="entry name" value="MFS general substrate transporter"/>
    <property type="match status" value="1"/>
</dbReference>
<keyword evidence="2" id="KW-0813">Transport</keyword>
<dbReference type="InterPro" id="IPR011701">
    <property type="entry name" value="MFS"/>
</dbReference>
<comment type="caution">
    <text evidence="8">The sequence shown here is derived from an EMBL/GenBank/DDBJ whole genome shotgun (WGS) entry which is preliminary data.</text>
</comment>
<name>A0A2V3UJ01_9HYPH</name>
<dbReference type="Gene3D" id="1.20.1250.20">
    <property type="entry name" value="MFS general substrate transporter like domains"/>
    <property type="match status" value="2"/>
</dbReference>
<feature type="transmembrane region" description="Helical" evidence="7">
    <location>
        <begin position="195"/>
        <end position="216"/>
    </location>
</feature>
<evidence type="ECO:0000256" key="7">
    <source>
        <dbReference type="SAM" id="Phobius"/>
    </source>
</evidence>
<evidence type="ECO:0000256" key="6">
    <source>
        <dbReference type="ARBA" id="ARBA00023136"/>
    </source>
</evidence>
<organism evidence="8 9">
    <name type="scientific">Chelatococcus asaccharovorans</name>
    <dbReference type="NCBI Taxonomy" id="28210"/>
    <lineage>
        <taxon>Bacteria</taxon>
        <taxon>Pseudomonadati</taxon>
        <taxon>Pseudomonadota</taxon>
        <taxon>Alphaproteobacteria</taxon>
        <taxon>Hyphomicrobiales</taxon>
        <taxon>Chelatococcaceae</taxon>
        <taxon>Chelatococcus</taxon>
    </lineage>
</organism>
<evidence type="ECO:0000256" key="4">
    <source>
        <dbReference type="ARBA" id="ARBA00022692"/>
    </source>
</evidence>
<dbReference type="Proteomes" id="UP000248021">
    <property type="component" value="Unassembled WGS sequence"/>
</dbReference>
<dbReference type="InterPro" id="IPR020846">
    <property type="entry name" value="MFS_dom"/>
</dbReference>
<feature type="transmembrane region" description="Helical" evidence="7">
    <location>
        <begin position="267"/>
        <end position="288"/>
    </location>
</feature>
<keyword evidence="5 7" id="KW-1133">Transmembrane helix</keyword>
<feature type="transmembrane region" description="Helical" evidence="7">
    <location>
        <begin position="236"/>
        <end position="255"/>
    </location>
</feature>
<feature type="transmembrane region" description="Helical" evidence="7">
    <location>
        <begin position="131"/>
        <end position="149"/>
    </location>
</feature>
<proteinExistence type="predicted"/>
<keyword evidence="4 7" id="KW-0812">Transmembrane</keyword>
<comment type="subcellular location">
    <subcellularLocation>
        <location evidence="1">Cell membrane</location>
        <topology evidence="1">Multi-pass membrane protein</topology>
    </subcellularLocation>
</comment>
<evidence type="ECO:0000256" key="3">
    <source>
        <dbReference type="ARBA" id="ARBA00022475"/>
    </source>
</evidence>
<evidence type="ECO:0000256" key="1">
    <source>
        <dbReference type="ARBA" id="ARBA00004651"/>
    </source>
</evidence>